<dbReference type="VEuPathDB" id="FungiDB:TSTA_102130"/>
<evidence type="ECO:0000256" key="1">
    <source>
        <dbReference type="SAM" id="MobiDB-lite"/>
    </source>
</evidence>
<feature type="region of interest" description="Disordered" evidence="1">
    <location>
        <begin position="178"/>
        <end position="215"/>
    </location>
</feature>
<feature type="compositionally biased region" description="Basic residues" evidence="1">
    <location>
        <begin position="41"/>
        <end position="53"/>
    </location>
</feature>
<dbReference type="HOGENOM" id="CLU_412310_0_0_1"/>
<dbReference type="PANTHER" id="PTHR37535">
    <property type="entry name" value="FLUG DOMAIN PROTEIN"/>
    <property type="match status" value="1"/>
</dbReference>
<feature type="compositionally biased region" description="Polar residues" evidence="1">
    <location>
        <begin position="1"/>
        <end position="36"/>
    </location>
</feature>
<dbReference type="OrthoDB" id="4485682at2759"/>
<sequence>MHRSPAAQNSRYVDQGTENADSCKSLSEPQRQSTKPSALPKHYKLQNSHHRGLPKTQTQAQRRENGRKPPSFFIKRRKQHAAAGPTPPNDADNTKVSKKSVQGKWDRFCLDELREDPEAVMQNLGPAEIKTFFDWIGKNFRGSVKADSSFSNYWRVLKGLYYEKTFKTLDEATIKDLQERSLQENGPPKATKTKAGTEEGSDCGKSEPLTEDHSIDDAASKFDNYDTLAERDPHVLHEEAVIAAHRVVEWERTNSSANWEDIKLSEVDTMCDTLCDDVDMDVDYESDISSVTDDGYLGGDDETRTILWRHISFRIVRNPQQGMPNLLIAIVSLVNTKGQDRKPRVKRFVIQHEDNPLFDLLGQLVAMAFHDEVFVAEFKDIEESLFAEHSQPQKGPRTKNQTGQIADTEAAKYPVLYLELPEAPVNPPKITTPAKDPPVNDPPVVAKGYFAKMWGFDPTISTTREANFAEGFSASGNQIMRYKAFFTPSEKKQKEGKKPTYQVLTFQEPKDGMPAQWRLESGSDVGEDAVEAYVKNSNALKMNEYYGEKVMQIKYSKEFFAKYHTEFLYALRKSDRTKSGRTMPPEYCILGFNYNGKQWWDLFSRSAYGNFWGHKRAGIRIDQWWTERGEEPSYRLELEGGPKSSSVPMSGYCRQISCAPTYEKRF</sequence>
<dbReference type="RefSeq" id="XP_002486221.1">
    <property type="nucleotide sequence ID" value="XM_002486176.1"/>
</dbReference>
<dbReference type="eggNOG" id="ENOG502SPA8">
    <property type="taxonomic scope" value="Eukaryota"/>
</dbReference>
<keyword evidence="3" id="KW-1185">Reference proteome</keyword>
<feature type="region of interest" description="Disordered" evidence="1">
    <location>
        <begin position="1"/>
        <end position="99"/>
    </location>
</feature>
<evidence type="ECO:0000313" key="2">
    <source>
        <dbReference type="EMBL" id="EED13983.1"/>
    </source>
</evidence>
<dbReference type="PANTHER" id="PTHR37535:SF2">
    <property type="entry name" value="FINGER DOMAIN PROTEIN, PUTATIVE (AFU_ORTHOLOGUE AFUA_6G09300)-RELATED"/>
    <property type="match status" value="1"/>
</dbReference>
<evidence type="ECO:0000313" key="3">
    <source>
        <dbReference type="Proteomes" id="UP000001745"/>
    </source>
</evidence>
<dbReference type="PhylomeDB" id="B8MN34"/>
<organism evidence="2 3">
    <name type="scientific">Talaromyces stipitatus (strain ATCC 10500 / CBS 375.48 / QM 6759 / NRRL 1006)</name>
    <name type="common">Penicillium stipitatum</name>
    <dbReference type="NCBI Taxonomy" id="441959"/>
    <lineage>
        <taxon>Eukaryota</taxon>
        <taxon>Fungi</taxon>
        <taxon>Dikarya</taxon>
        <taxon>Ascomycota</taxon>
        <taxon>Pezizomycotina</taxon>
        <taxon>Eurotiomycetes</taxon>
        <taxon>Eurotiomycetidae</taxon>
        <taxon>Eurotiales</taxon>
        <taxon>Trichocomaceae</taxon>
        <taxon>Talaromyces</taxon>
        <taxon>Talaromyces sect. Talaromyces</taxon>
    </lineage>
</organism>
<dbReference type="InParanoid" id="B8MN34"/>
<dbReference type="EMBL" id="EQ962658">
    <property type="protein sequence ID" value="EED13983.1"/>
    <property type="molecule type" value="Genomic_DNA"/>
</dbReference>
<reference evidence="3" key="1">
    <citation type="journal article" date="2015" name="Genome Announc.">
        <title>Genome sequence of the AIDS-associated pathogen Penicillium marneffei (ATCC18224) and its near taxonomic relative Talaromyces stipitatus (ATCC10500).</title>
        <authorList>
            <person name="Nierman W.C."/>
            <person name="Fedorova-Abrams N.D."/>
            <person name="Andrianopoulos A."/>
        </authorList>
    </citation>
    <scope>NUCLEOTIDE SEQUENCE [LARGE SCALE GENOMIC DNA]</scope>
    <source>
        <strain evidence="3">ATCC 10500 / CBS 375.48 / QM 6759 / NRRL 1006</strain>
    </source>
</reference>
<dbReference type="GeneID" id="8099258"/>
<dbReference type="STRING" id="441959.B8MN34"/>
<proteinExistence type="predicted"/>
<protein>
    <submittedName>
        <fullName evidence="2">Uncharacterized protein</fullName>
    </submittedName>
</protein>
<feature type="compositionally biased region" description="Basic and acidic residues" evidence="1">
    <location>
        <begin position="202"/>
        <end position="215"/>
    </location>
</feature>
<dbReference type="Proteomes" id="UP000001745">
    <property type="component" value="Unassembled WGS sequence"/>
</dbReference>
<accession>B8MN34</accession>
<dbReference type="AlphaFoldDB" id="B8MN34"/>
<gene>
    <name evidence="2" type="ORF">TSTA_102130</name>
</gene>
<name>B8MN34_TALSN</name>